<keyword evidence="2" id="KW-1133">Transmembrane helix</keyword>
<protein>
    <recommendedName>
        <fullName evidence="5">Adhesin</fullName>
    </recommendedName>
</protein>
<reference evidence="3 4" key="1">
    <citation type="journal article" date="2019" name="Int. J. Syst. Evol. Microbiol.">
        <title>The Global Catalogue of Microorganisms (GCM) 10K type strain sequencing project: providing services to taxonomists for standard genome sequencing and annotation.</title>
        <authorList>
            <consortium name="The Broad Institute Genomics Platform"/>
            <consortium name="The Broad Institute Genome Sequencing Center for Infectious Disease"/>
            <person name="Wu L."/>
            <person name="Ma J."/>
        </authorList>
    </citation>
    <scope>NUCLEOTIDE SEQUENCE [LARGE SCALE GENOMIC DNA]</scope>
    <source>
        <strain evidence="3 4">JCM 14559</strain>
    </source>
</reference>
<keyword evidence="2" id="KW-0472">Membrane</keyword>
<feature type="transmembrane region" description="Helical" evidence="2">
    <location>
        <begin position="58"/>
        <end position="77"/>
    </location>
</feature>
<dbReference type="Proteomes" id="UP001500897">
    <property type="component" value="Unassembled WGS sequence"/>
</dbReference>
<evidence type="ECO:0000256" key="1">
    <source>
        <dbReference type="SAM" id="MobiDB-lite"/>
    </source>
</evidence>
<keyword evidence="2" id="KW-0812">Transmembrane</keyword>
<name>A0ABN2XCQ1_9ACTN</name>
<evidence type="ECO:0000313" key="4">
    <source>
        <dbReference type="Proteomes" id="UP001500897"/>
    </source>
</evidence>
<feature type="region of interest" description="Disordered" evidence="1">
    <location>
        <begin position="1"/>
        <end position="53"/>
    </location>
</feature>
<proteinExistence type="predicted"/>
<evidence type="ECO:0000256" key="2">
    <source>
        <dbReference type="SAM" id="Phobius"/>
    </source>
</evidence>
<dbReference type="EMBL" id="BAAANS010000036">
    <property type="protein sequence ID" value="GAA2109261.1"/>
    <property type="molecule type" value="Genomic_DNA"/>
</dbReference>
<organism evidence="3 4">
    <name type="scientific">Kitasatospora saccharophila</name>
    <dbReference type="NCBI Taxonomy" id="407973"/>
    <lineage>
        <taxon>Bacteria</taxon>
        <taxon>Bacillati</taxon>
        <taxon>Actinomycetota</taxon>
        <taxon>Actinomycetes</taxon>
        <taxon>Kitasatosporales</taxon>
        <taxon>Streptomycetaceae</taxon>
        <taxon>Kitasatospora</taxon>
    </lineage>
</organism>
<evidence type="ECO:0000313" key="3">
    <source>
        <dbReference type="EMBL" id="GAA2109261.1"/>
    </source>
</evidence>
<evidence type="ECO:0008006" key="5">
    <source>
        <dbReference type="Google" id="ProtNLM"/>
    </source>
</evidence>
<accession>A0ABN2XCQ1</accession>
<gene>
    <name evidence="3" type="ORF">GCM10009759_49730</name>
</gene>
<comment type="caution">
    <text evidence="3">The sequence shown here is derived from an EMBL/GenBank/DDBJ whole genome shotgun (WGS) entry which is preliminary data.</text>
</comment>
<keyword evidence="4" id="KW-1185">Reference proteome</keyword>
<sequence length="292" mass="29592">MHRFRAGTRQGMSEHQQPPHPSVPPRPVGPPLPTDPPLLTDPPRPTAPPRSRRRAWRFGAAAVALVLVGAGAVALAGRDGRGTGTDADGLRVLPGRPRALLLDGVSGRVEITGSSGDAVTAEYLPEGSDGPGPVGFGPAGSDGAVPVRCAAASGGPFDRCGGRLRLTVPEGTALTVRQDSGEIALSGLHGDLALSLASIRCTAVGLRPEHATVSIRSGSADLGFTAPPGELTVESTSASVALRLPEQDGGYAFDSDAASADVRIGLPARPDADHHVRLRTTSASVAVLPAGG</sequence>
<feature type="compositionally biased region" description="Pro residues" evidence="1">
    <location>
        <begin position="18"/>
        <end position="48"/>
    </location>
</feature>